<dbReference type="InterPro" id="IPR016137">
    <property type="entry name" value="RGS"/>
</dbReference>
<evidence type="ECO:0000313" key="2">
    <source>
        <dbReference type="EMBL" id="AYV75620.1"/>
    </source>
</evidence>
<reference evidence="2" key="1">
    <citation type="submission" date="2018-10" db="EMBL/GenBank/DDBJ databases">
        <title>Hidden diversity of soil giant viruses.</title>
        <authorList>
            <person name="Schulz F."/>
            <person name="Alteio L."/>
            <person name="Goudeau D."/>
            <person name="Ryan E.M."/>
            <person name="Malmstrom R.R."/>
            <person name="Blanchard J."/>
            <person name="Woyke T."/>
        </authorList>
    </citation>
    <scope>NUCLEOTIDE SEQUENCE</scope>
    <source>
        <strain evidence="2">TEV1</strain>
    </source>
</reference>
<evidence type="ECO:0000259" key="1">
    <source>
        <dbReference type="PROSITE" id="PS50132"/>
    </source>
</evidence>
<dbReference type="InterPro" id="IPR044926">
    <property type="entry name" value="RGS_subdomain_2"/>
</dbReference>
<dbReference type="Pfam" id="PF00615">
    <property type="entry name" value="RGS"/>
    <property type="match status" value="1"/>
</dbReference>
<feature type="domain" description="RGS" evidence="1">
    <location>
        <begin position="96"/>
        <end position="215"/>
    </location>
</feature>
<dbReference type="PROSITE" id="PS50132">
    <property type="entry name" value="RGS"/>
    <property type="match status" value="1"/>
</dbReference>
<proteinExistence type="predicted"/>
<sequence length="220" mass="25538">MDSSCSIEKKSYLGDLFGKYIEVMGVNKLTKTNISMSDSCIMESVQKEKKHKKGKSIFGNLFHFKKTPKLSHKNIAKSESNIFKSWEDIPADKFGTLRNILSDNDCITAFINFCIKCHGHENICFFMEVSILEKMDHPLNILKDEVKRILDRYVYPGSSMEINITGPERFQLINLYAKGFYGKNMFRATKKEIYDLMSHGMFVSWKETKEFDLVAEFLYI</sequence>
<gene>
    <name evidence="2" type="ORF">Terrestrivirus2_128</name>
</gene>
<name>A0A3G4ZL92_9VIRU</name>
<organism evidence="2">
    <name type="scientific">Terrestrivirus sp</name>
    <dbReference type="NCBI Taxonomy" id="2487775"/>
    <lineage>
        <taxon>Viruses</taxon>
        <taxon>Varidnaviria</taxon>
        <taxon>Bamfordvirae</taxon>
        <taxon>Nucleocytoviricota</taxon>
        <taxon>Megaviricetes</taxon>
        <taxon>Imitervirales</taxon>
        <taxon>Mimiviridae</taxon>
        <taxon>Klosneuvirinae</taxon>
    </lineage>
</organism>
<dbReference type="Gene3D" id="1.10.167.10">
    <property type="entry name" value="Regulator of G-protein Signalling 4, domain 2"/>
    <property type="match status" value="1"/>
</dbReference>
<dbReference type="PANTHER" id="PTHR10845:SF192">
    <property type="entry name" value="DOUBLE HIT, ISOFORM B"/>
    <property type="match status" value="1"/>
</dbReference>
<dbReference type="InterPro" id="IPR036305">
    <property type="entry name" value="RGS_sf"/>
</dbReference>
<protein>
    <recommendedName>
        <fullName evidence="1">RGS domain-containing protein</fullName>
    </recommendedName>
</protein>
<accession>A0A3G4ZL92</accession>
<dbReference type="EMBL" id="MK071980">
    <property type="protein sequence ID" value="AYV75620.1"/>
    <property type="molecule type" value="Genomic_DNA"/>
</dbReference>
<dbReference type="SMART" id="SM00315">
    <property type="entry name" value="RGS"/>
    <property type="match status" value="1"/>
</dbReference>
<dbReference type="SUPFAM" id="SSF48097">
    <property type="entry name" value="Regulator of G-protein signaling, RGS"/>
    <property type="match status" value="1"/>
</dbReference>
<dbReference type="PANTHER" id="PTHR10845">
    <property type="entry name" value="REGULATOR OF G PROTEIN SIGNALING"/>
    <property type="match status" value="1"/>
</dbReference>